<name>A0A7K1Y967_9SPHI</name>
<dbReference type="PROSITE" id="PS51257">
    <property type="entry name" value="PROKAR_LIPOPROTEIN"/>
    <property type="match status" value="1"/>
</dbReference>
<protein>
    <submittedName>
        <fullName evidence="2">Uncharacterized protein</fullName>
    </submittedName>
</protein>
<organism evidence="2 3">
    <name type="scientific">Hufsiella arboris</name>
    <dbReference type="NCBI Taxonomy" id="2695275"/>
    <lineage>
        <taxon>Bacteria</taxon>
        <taxon>Pseudomonadati</taxon>
        <taxon>Bacteroidota</taxon>
        <taxon>Sphingobacteriia</taxon>
        <taxon>Sphingobacteriales</taxon>
        <taxon>Sphingobacteriaceae</taxon>
        <taxon>Hufsiella</taxon>
    </lineage>
</organism>
<dbReference type="EMBL" id="WVHT01000003">
    <property type="protein sequence ID" value="MXV51143.1"/>
    <property type="molecule type" value="Genomic_DNA"/>
</dbReference>
<reference evidence="2 3" key="1">
    <citation type="submission" date="2019-11" db="EMBL/GenBank/DDBJ databases">
        <title>Pedobacter sp. HMF7647 Genome sequencing and assembly.</title>
        <authorList>
            <person name="Kang H."/>
            <person name="Kim H."/>
            <person name="Joh K."/>
        </authorList>
    </citation>
    <scope>NUCLEOTIDE SEQUENCE [LARGE SCALE GENOMIC DNA]</scope>
    <source>
        <strain evidence="2 3">HMF7647</strain>
    </source>
</reference>
<comment type="caution">
    <text evidence="2">The sequence shown here is derived from an EMBL/GenBank/DDBJ whole genome shotgun (WGS) entry which is preliminary data.</text>
</comment>
<sequence>MRLKSLFITITIAFSSCSSVQYIGNTYSPTSNVDIFLDRNDIQKSYAVMGKIDGYGIDFTNIQSDIMKEARKRGADAVLLFDMDSERINSTQKTTTNVSNQKTEDSTEKKITTSTTTDDQSLNKLHAEFLKYK</sequence>
<feature type="compositionally biased region" description="Polar residues" evidence="1">
    <location>
        <begin position="90"/>
        <end position="101"/>
    </location>
</feature>
<accession>A0A7K1Y967</accession>
<gene>
    <name evidence="2" type="ORF">GS399_09195</name>
</gene>
<evidence type="ECO:0000313" key="3">
    <source>
        <dbReference type="Proteomes" id="UP000466586"/>
    </source>
</evidence>
<dbReference type="RefSeq" id="WP_160844310.1">
    <property type="nucleotide sequence ID" value="NZ_WVHT01000003.1"/>
</dbReference>
<proteinExistence type="predicted"/>
<feature type="region of interest" description="Disordered" evidence="1">
    <location>
        <begin position="90"/>
        <end position="117"/>
    </location>
</feature>
<dbReference type="AlphaFoldDB" id="A0A7K1Y967"/>
<feature type="compositionally biased region" description="Basic and acidic residues" evidence="1">
    <location>
        <begin position="102"/>
        <end position="111"/>
    </location>
</feature>
<dbReference type="Proteomes" id="UP000466586">
    <property type="component" value="Unassembled WGS sequence"/>
</dbReference>
<evidence type="ECO:0000313" key="2">
    <source>
        <dbReference type="EMBL" id="MXV51143.1"/>
    </source>
</evidence>
<evidence type="ECO:0000256" key="1">
    <source>
        <dbReference type="SAM" id="MobiDB-lite"/>
    </source>
</evidence>
<keyword evidence="3" id="KW-1185">Reference proteome</keyword>